<evidence type="ECO:0000313" key="5">
    <source>
        <dbReference type="Proteomes" id="UP001222325"/>
    </source>
</evidence>
<evidence type="ECO:0000259" key="3">
    <source>
        <dbReference type="PROSITE" id="PS51782"/>
    </source>
</evidence>
<organism evidence="4 5">
    <name type="scientific">Mycena belliarum</name>
    <dbReference type="NCBI Taxonomy" id="1033014"/>
    <lineage>
        <taxon>Eukaryota</taxon>
        <taxon>Fungi</taxon>
        <taxon>Dikarya</taxon>
        <taxon>Basidiomycota</taxon>
        <taxon>Agaricomycotina</taxon>
        <taxon>Agaricomycetes</taxon>
        <taxon>Agaricomycetidae</taxon>
        <taxon>Agaricales</taxon>
        <taxon>Marasmiineae</taxon>
        <taxon>Mycenaceae</taxon>
        <taxon>Mycena</taxon>
    </lineage>
</organism>
<dbReference type="EMBL" id="JARJCN010000041">
    <property type="protein sequence ID" value="KAJ7083307.1"/>
    <property type="molecule type" value="Genomic_DNA"/>
</dbReference>
<keyword evidence="5" id="KW-1185">Reference proteome</keyword>
<protein>
    <recommendedName>
        <fullName evidence="3">LysM domain-containing protein</fullName>
    </recommendedName>
</protein>
<keyword evidence="1" id="KW-0812">Transmembrane</keyword>
<dbReference type="Proteomes" id="UP001222325">
    <property type="component" value="Unassembled WGS sequence"/>
</dbReference>
<keyword evidence="2" id="KW-0732">Signal</keyword>
<keyword evidence="1" id="KW-1133">Transmembrane helix</keyword>
<proteinExistence type="predicted"/>
<feature type="signal peptide" evidence="2">
    <location>
        <begin position="1"/>
        <end position="21"/>
    </location>
</feature>
<gene>
    <name evidence="4" type="ORF">B0H15DRAFT_850542</name>
</gene>
<dbReference type="Pfam" id="PF01476">
    <property type="entry name" value="LysM"/>
    <property type="match status" value="1"/>
</dbReference>
<dbReference type="Gene3D" id="3.10.350.10">
    <property type="entry name" value="LysM domain"/>
    <property type="match status" value="1"/>
</dbReference>
<evidence type="ECO:0000313" key="4">
    <source>
        <dbReference type="EMBL" id="KAJ7083307.1"/>
    </source>
</evidence>
<dbReference type="SUPFAM" id="SSF54106">
    <property type="entry name" value="LysM domain"/>
    <property type="match status" value="1"/>
</dbReference>
<comment type="caution">
    <text evidence="4">The sequence shown here is derived from an EMBL/GenBank/DDBJ whole genome shotgun (WGS) entry which is preliminary data.</text>
</comment>
<keyword evidence="1" id="KW-0472">Membrane</keyword>
<sequence length="215" mass="23562">MIRWQCLIFLTLATVTITTHSTMGRWTQYDEDSTRLPEGMERIGYDSDTGRYYFRDQAGAVWEGAEGAEFSEMTRVSSGAGPASASYPQDEDIEAAPRRADGYQPLATDTNARPTFRVTSNISAYRTLFPFFLLIGVVLLLIWRLILSPGLSPSKPICPAGATSSLIEPGDTCWEISRTHGCSLEELKKLNPSLKCDALMPGMTVCLPEAKAAPA</sequence>
<feature type="transmembrane region" description="Helical" evidence="1">
    <location>
        <begin position="128"/>
        <end position="147"/>
    </location>
</feature>
<dbReference type="InterPro" id="IPR036779">
    <property type="entry name" value="LysM_dom_sf"/>
</dbReference>
<feature type="domain" description="LysM" evidence="3">
    <location>
        <begin position="163"/>
        <end position="207"/>
    </location>
</feature>
<feature type="chain" id="PRO_5042296551" description="LysM domain-containing protein" evidence="2">
    <location>
        <begin position="22"/>
        <end position="215"/>
    </location>
</feature>
<dbReference type="PROSITE" id="PS51782">
    <property type="entry name" value="LYSM"/>
    <property type="match status" value="1"/>
</dbReference>
<dbReference type="SMART" id="SM00257">
    <property type="entry name" value="LysM"/>
    <property type="match status" value="1"/>
</dbReference>
<dbReference type="CDD" id="cd00118">
    <property type="entry name" value="LysM"/>
    <property type="match status" value="1"/>
</dbReference>
<reference evidence="4" key="1">
    <citation type="submission" date="2023-03" db="EMBL/GenBank/DDBJ databases">
        <title>Massive genome expansion in bonnet fungi (Mycena s.s.) driven by repeated elements and novel gene families across ecological guilds.</title>
        <authorList>
            <consortium name="Lawrence Berkeley National Laboratory"/>
            <person name="Harder C.B."/>
            <person name="Miyauchi S."/>
            <person name="Viragh M."/>
            <person name="Kuo A."/>
            <person name="Thoen E."/>
            <person name="Andreopoulos B."/>
            <person name="Lu D."/>
            <person name="Skrede I."/>
            <person name="Drula E."/>
            <person name="Henrissat B."/>
            <person name="Morin E."/>
            <person name="Kohler A."/>
            <person name="Barry K."/>
            <person name="LaButti K."/>
            <person name="Morin E."/>
            <person name="Salamov A."/>
            <person name="Lipzen A."/>
            <person name="Mereny Z."/>
            <person name="Hegedus B."/>
            <person name="Baldrian P."/>
            <person name="Stursova M."/>
            <person name="Weitz H."/>
            <person name="Taylor A."/>
            <person name="Grigoriev I.V."/>
            <person name="Nagy L.G."/>
            <person name="Martin F."/>
            <person name="Kauserud H."/>
        </authorList>
    </citation>
    <scope>NUCLEOTIDE SEQUENCE</scope>
    <source>
        <strain evidence="4">CBHHK173m</strain>
    </source>
</reference>
<evidence type="ECO:0000256" key="1">
    <source>
        <dbReference type="SAM" id="Phobius"/>
    </source>
</evidence>
<feature type="non-terminal residue" evidence="4">
    <location>
        <position position="215"/>
    </location>
</feature>
<dbReference type="AlphaFoldDB" id="A0AAD6TZ18"/>
<name>A0AAD6TZ18_9AGAR</name>
<evidence type="ECO:0000256" key="2">
    <source>
        <dbReference type="SAM" id="SignalP"/>
    </source>
</evidence>
<accession>A0AAD6TZ18</accession>
<dbReference type="InterPro" id="IPR018392">
    <property type="entry name" value="LysM"/>
</dbReference>